<evidence type="ECO:0000313" key="3">
    <source>
        <dbReference type="EMBL" id="WIA14566.1"/>
    </source>
</evidence>
<evidence type="ECO:0000256" key="2">
    <source>
        <dbReference type="SAM" id="SignalP"/>
    </source>
</evidence>
<dbReference type="Proteomes" id="UP001244341">
    <property type="component" value="Chromosome 5b"/>
</dbReference>
<keyword evidence="4" id="KW-1185">Reference proteome</keyword>
<organism evidence="3 4">
    <name type="scientific">Tetradesmus obliquus</name>
    <name type="common">Green alga</name>
    <name type="synonym">Acutodesmus obliquus</name>
    <dbReference type="NCBI Taxonomy" id="3088"/>
    <lineage>
        <taxon>Eukaryota</taxon>
        <taxon>Viridiplantae</taxon>
        <taxon>Chlorophyta</taxon>
        <taxon>core chlorophytes</taxon>
        <taxon>Chlorophyceae</taxon>
        <taxon>CS clade</taxon>
        <taxon>Sphaeropleales</taxon>
        <taxon>Scenedesmaceae</taxon>
        <taxon>Tetradesmus</taxon>
    </lineage>
</organism>
<keyword evidence="2" id="KW-0732">Signal</keyword>
<feature type="region of interest" description="Disordered" evidence="1">
    <location>
        <begin position="77"/>
        <end position="178"/>
    </location>
</feature>
<proteinExistence type="predicted"/>
<name>A0ABY8U3N4_TETOB</name>
<feature type="chain" id="PRO_5046683978" description="Ig-like domain-containing protein" evidence="2">
    <location>
        <begin position="20"/>
        <end position="315"/>
    </location>
</feature>
<protein>
    <recommendedName>
        <fullName evidence="5">Ig-like domain-containing protein</fullName>
    </recommendedName>
</protein>
<evidence type="ECO:0000256" key="1">
    <source>
        <dbReference type="SAM" id="MobiDB-lite"/>
    </source>
</evidence>
<feature type="signal peptide" evidence="2">
    <location>
        <begin position="1"/>
        <end position="19"/>
    </location>
</feature>
<reference evidence="3 4" key="1">
    <citation type="submission" date="2023-05" db="EMBL/GenBank/DDBJ databases">
        <title>A 100% complete, gapless, phased diploid assembly of the Scenedesmus obliquus UTEX 3031 genome.</title>
        <authorList>
            <person name="Biondi T.C."/>
            <person name="Hanschen E.R."/>
            <person name="Kwon T."/>
            <person name="Eng W."/>
            <person name="Kruse C.P.S."/>
            <person name="Koehler S.I."/>
            <person name="Kunde Y."/>
            <person name="Gleasner C.D."/>
            <person name="You Mak K.T."/>
            <person name="Polle J."/>
            <person name="Hovde B.T."/>
            <person name="Starkenburg S.R."/>
        </authorList>
    </citation>
    <scope>NUCLEOTIDE SEQUENCE [LARGE SCALE GENOMIC DNA]</scope>
    <source>
        <strain evidence="3 4">DOE0152z</strain>
    </source>
</reference>
<accession>A0ABY8U3N4</accession>
<evidence type="ECO:0000313" key="4">
    <source>
        <dbReference type="Proteomes" id="UP001244341"/>
    </source>
</evidence>
<dbReference type="EMBL" id="CP126212">
    <property type="protein sequence ID" value="WIA14566.1"/>
    <property type="molecule type" value="Genomic_DNA"/>
</dbReference>
<evidence type="ECO:0008006" key="5">
    <source>
        <dbReference type="Google" id="ProtNLM"/>
    </source>
</evidence>
<gene>
    <name evidence="3" type="ORF">OEZ85_003083</name>
</gene>
<sequence>MKRAATFAFLALLFCAASASWDSLDSMNLPAELEPVNEDIIPRLLQEVLGDAAVPGAYGAVAPAAATVEKVTPAAATPVEAPVTTTTPAAEPNTPAETPAAAPAAATPTPAETPAATTTTPADTPVTTVVQPTQQTVVEAPNPEPAVATPAETTPAPAITETTTTTTETTTTTTDAAAPAAAPASVAVIPAEASVCPAGSKRADYSSGTMFCVLAAQGDAKGELHISNGAGKAIPSGNSCFAAPCAAPSSSSMGRKMLRWLHATESAQAAQRAEFLPFLLAIARAVQPVQMDTASTLAHSKCFYVCEAEASSMGH</sequence>